<evidence type="ECO:0000259" key="5">
    <source>
        <dbReference type="Pfam" id="PF00005"/>
    </source>
</evidence>
<keyword evidence="4 6" id="KW-0067">ATP-binding</keyword>
<dbReference type="PANTHER" id="PTHR43553:SF21">
    <property type="entry name" value="ABC TRANSPORTER ATP-BINDING PROTEIN MA_1418-RELATED"/>
    <property type="match status" value="1"/>
</dbReference>
<organism evidence="6 7">
    <name type="scientific">Alkalihalophilus pseudofirmus</name>
    <name type="common">Bacillus pseudofirmus</name>
    <dbReference type="NCBI Taxonomy" id="79885"/>
    <lineage>
        <taxon>Bacteria</taxon>
        <taxon>Bacillati</taxon>
        <taxon>Bacillota</taxon>
        <taxon>Bacilli</taxon>
        <taxon>Bacillales</taxon>
        <taxon>Bacillaceae</taxon>
        <taxon>Alkalihalophilus</taxon>
    </lineage>
</organism>
<evidence type="ECO:0000256" key="4">
    <source>
        <dbReference type="ARBA" id="ARBA00022840"/>
    </source>
</evidence>
<name>A0AAJ2NTV7_ALKPS</name>
<dbReference type="InterPro" id="IPR050095">
    <property type="entry name" value="ECF_ABC_transporter_ATP-bd"/>
</dbReference>
<protein>
    <submittedName>
        <fullName evidence="6">ATP-binding cassette domain-containing protein</fullName>
    </submittedName>
</protein>
<evidence type="ECO:0000313" key="7">
    <source>
        <dbReference type="Proteomes" id="UP001285636"/>
    </source>
</evidence>
<comment type="caution">
    <text evidence="6">The sequence shown here is derived from an EMBL/GenBank/DDBJ whole genome shotgun (WGS) entry which is preliminary data.</text>
</comment>
<feature type="non-terminal residue" evidence="6">
    <location>
        <position position="1"/>
    </location>
</feature>
<keyword evidence="2" id="KW-0813">Transport</keyword>
<dbReference type="Pfam" id="PF00005">
    <property type="entry name" value="ABC_tran"/>
    <property type="match status" value="1"/>
</dbReference>
<comment type="similarity">
    <text evidence="1">Belongs to the ABC transporter superfamily.</text>
</comment>
<dbReference type="Proteomes" id="UP001285636">
    <property type="component" value="Unassembled WGS sequence"/>
</dbReference>
<feature type="non-terminal residue" evidence="6">
    <location>
        <position position="84"/>
    </location>
</feature>
<dbReference type="GO" id="GO:0005524">
    <property type="term" value="F:ATP binding"/>
    <property type="evidence" value="ECO:0007669"/>
    <property type="project" value="UniProtKB-KW"/>
</dbReference>
<evidence type="ECO:0000256" key="3">
    <source>
        <dbReference type="ARBA" id="ARBA00022741"/>
    </source>
</evidence>
<accession>A0AAJ2NTV7</accession>
<dbReference type="PANTHER" id="PTHR43553">
    <property type="entry name" value="HEAVY METAL TRANSPORTER"/>
    <property type="match status" value="1"/>
</dbReference>
<dbReference type="InterPro" id="IPR027417">
    <property type="entry name" value="P-loop_NTPase"/>
</dbReference>
<keyword evidence="3" id="KW-0547">Nucleotide-binding</keyword>
<dbReference type="EMBL" id="JAWJAY010001013">
    <property type="protein sequence ID" value="MDV2888157.1"/>
    <property type="molecule type" value="Genomic_DNA"/>
</dbReference>
<dbReference type="AlphaFoldDB" id="A0AAJ2NTV7"/>
<evidence type="ECO:0000256" key="1">
    <source>
        <dbReference type="ARBA" id="ARBA00005417"/>
    </source>
</evidence>
<reference evidence="6" key="1">
    <citation type="submission" date="2023-10" db="EMBL/GenBank/DDBJ databases">
        <title>Screening of Alkalihalophilus pseudofirmusBZ-TG-HK211 and Its Alleviation of Salt Stress on Rapeseed Growth.</title>
        <authorList>
            <person name="Zhao B."/>
            <person name="Guo T."/>
        </authorList>
    </citation>
    <scope>NUCLEOTIDE SEQUENCE</scope>
    <source>
        <strain evidence="6">BZ-TG-HK211</strain>
    </source>
</reference>
<sequence length="84" mass="9115">GLKYKYPLSEALALQDISFEIEEGEFIGIIGKNSVGKSTLCQALVGLVPHFYKGAYGGKVLVDGLEVRNHSIADISRKVGMVFQ</sequence>
<dbReference type="Gene3D" id="3.40.50.300">
    <property type="entry name" value="P-loop containing nucleotide triphosphate hydrolases"/>
    <property type="match status" value="1"/>
</dbReference>
<dbReference type="InterPro" id="IPR003439">
    <property type="entry name" value="ABC_transporter-like_ATP-bd"/>
</dbReference>
<feature type="domain" description="ABC transporter" evidence="5">
    <location>
        <begin position="14"/>
        <end position="84"/>
    </location>
</feature>
<dbReference type="RefSeq" id="WP_323468169.1">
    <property type="nucleotide sequence ID" value="NZ_JAWJAY010001013.1"/>
</dbReference>
<proteinExistence type="inferred from homology"/>
<dbReference type="GO" id="GO:0042626">
    <property type="term" value="F:ATPase-coupled transmembrane transporter activity"/>
    <property type="evidence" value="ECO:0007669"/>
    <property type="project" value="TreeGrafter"/>
</dbReference>
<evidence type="ECO:0000256" key="2">
    <source>
        <dbReference type="ARBA" id="ARBA00022448"/>
    </source>
</evidence>
<gene>
    <name evidence="6" type="ORF">RYX45_23625</name>
</gene>
<dbReference type="GO" id="GO:0016887">
    <property type="term" value="F:ATP hydrolysis activity"/>
    <property type="evidence" value="ECO:0007669"/>
    <property type="project" value="InterPro"/>
</dbReference>
<dbReference type="GO" id="GO:0043190">
    <property type="term" value="C:ATP-binding cassette (ABC) transporter complex"/>
    <property type="evidence" value="ECO:0007669"/>
    <property type="project" value="TreeGrafter"/>
</dbReference>
<evidence type="ECO:0000313" key="6">
    <source>
        <dbReference type="EMBL" id="MDV2888157.1"/>
    </source>
</evidence>
<dbReference type="SUPFAM" id="SSF52540">
    <property type="entry name" value="P-loop containing nucleoside triphosphate hydrolases"/>
    <property type="match status" value="1"/>
</dbReference>